<dbReference type="OrthoDB" id="1453325at2"/>
<dbReference type="AlphaFoldDB" id="A0A4Q0PFH7"/>
<dbReference type="RefSeq" id="WP_128764444.1">
    <property type="nucleotide sequence ID" value="NZ_JBHUOO010000018.1"/>
</dbReference>
<reference evidence="2 3" key="1">
    <citation type="submission" date="2018-07" db="EMBL/GenBank/DDBJ databases">
        <title>Leeuwenhoekiella genomics.</title>
        <authorList>
            <person name="Tahon G."/>
            <person name="Willems A."/>
        </authorList>
    </citation>
    <scope>NUCLEOTIDE SEQUENCE [LARGE SCALE GENOMIC DNA]</scope>
    <source>
        <strain evidence="2 3">LMG 29608</strain>
    </source>
</reference>
<evidence type="ECO:0000256" key="1">
    <source>
        <dbReference type="SAM" id="Phobius"/>
    </source>
</evidence>
<keyword evidence="1" id="KW-0812">Transmembrane</keyword>
<accession>A0A4Q0PFH7</accession>
<keyword evidence="3" id="KW-1185">Reference proteome</keyword>
<evidence type="ECO:0000313" key="2">
    <source>
        <dbReference type="EMBL" id="RXG25634.1"/>
    </source>
</evidence>
<proteinExistence type="predicted"/>
<dbReference type="EMBL" id="QOVK01000002">
    <property type="protein sequence ID" value="RXG25634.1"/>
    <property type="molecule type" value="Genomic_DNA"/>
</dbReference>
<keyword evidence="1" id="KW-1133">Transmembrane helix</keyword>
<keyword evidence="1" id="KW-0472">Membrane</keyword>
<protein>
    <submittedName>
        <fullName evidence="2">Uncharacterized protein</fullName>
    </submittedName>
</protein>
<evidence type="ECO:0000313" key="3">
    <source>
        <dbReference type="Proteomes" id="UP000289859"/>
    </source>
</evidence>
<dbReference type="Proteomes" id="UP000289859">
    <property type="component" value="Unassembled WGS sequence"/>
</dbReference>
<sequence length="72" mass="7719">MNSNSASLKLGTLGGTVAAALPSLQRDTLLEAIILAGVGACVSFVISMVLKVLFKYLQKRFLKRSDPNQESH</sequence>
<name>A0A4Q0PFH7_9FLAO</name>
<gene>
    <name evidence="2" type="ORF">DSM02_800</name>
</gene>
<feature type="transmembrane region" description="Helical" evidence="1">
    <location>
        <begin position="32"/>
        <end position="54"/>
    </location>
</feature>
<comment type="caution">
    <text evidence="2">The sequence shown here is derived from an EMBL/GenBank/DDBJ whole genome shotgun (WGS) entry which is preliminary data.</text>
</comment>
<organism evidence="2 3">
    <name type="scientific">Leeuwenhoekiella polynyae</name>
    <dbReference type="NCBI Taxonomy" id="1550906"/>
    <lineage>
        <taxon>Bacteria</taxon>
        <taxon>Pseudomonadati</taxon>
        <taxon>Bacteroidota</taxon>
        <taxon>Flavobacteriia</taxon>
        <taxon>Flavobacteriales</taxon>
        <taxon>Flavobacteriaceae</taxon>
        <taxon>Leeuwenhoekiella</taxon>
    </lineage>
</organism>